<evidence type="ECO:0000313" key="2">
    <source>
        <dbReference type="Proteomes" id="UP000504636"/>
    </source>
</evidence>
<protein>
    <submittedName>
        <fullName evidence="1 3">Uncharacterized protein</fullName>
    </submittedName>
</protein>
<proteinExistence type="predicted"/>
<evidence type="ECO:0000313" key="1">
    <source>
        <dbReference type="EMBL" id="KAF2817947.1"/>
    </source>
</evidence>
<reference evidence="1 3" key="1">
    <citation type="journal article" date="2020" name="Stud. Mycol.">
        <title>101 Dothideomycetes genomes: a test case for predicting lifestyles and emergence of pathogens.</title>
        <authorList>
            <person name="Haridas S."/>
            <person name="Albert R."/>
            <person name="Binder M."/>
            <person name="Bloem J."/>
            <person name="Labutti K."/>
            <person name="Salamov A."/>
            <person name="Andreopoulos B."/>
            <person name="Baker S."/>
            <person name="Barry K."/>
            <person name="Bills G."/>
            <person name="Bluhm B."/>
            <person name="Cannon C."/>
            <person name="Castanera R."/>
            <person name="Culley D."/>
            <person name="Daum C."/>
            <person name="Ezra D."/>
            <person name="Gonzalez J."/>
            <person name="Henrissat B."/>
            <person name="Kuo A."/>
            <person name="Liang C."/>
            <person name="Lipzen A."/>
            <person name="Lutzoni F."/>
            <person name="Magnuson J."/>
            <person name="Mondo S."/>
            <person name="Nolan M."/>
            <person name="Ohm R."/>
            <person name="Pangilinan J."/>
            <person name="Park H.-J."/>
            <person name="Ramirez L."/>
            <person name="Alfaro M."/>
            <person name="Sun H."/>
            <person name="Tritt A."/>
            <person name="Yoshinaga Y."/>
            <person name="Zwiers L.-H."/>
            <person name="Turgeon B."/>
            <person name="Goodwin S."/>
            <person name="Spatafora J."/>
            <person name="Crous P."/>
            <person name="Grigoriev I."/>
        </authorList>
    </citation>
    <scope>NUCLEOTIDE SEQUENCE</scope>
    <source>
        <strain evidence="1 3">CBS 304.34</strain>
    </source>
</reference>
<accession>A0A6A6ZCM2</accession>
<dbReference type="Proteomes" id="UP000504636">
    <property type="component" value="Unplaced"/>
</dbReference>
<sequence>MPIILLGMRLPPSRRLQEGLPLAVKEGKPLHLHLNGAISTPNNVTLPVSFSFFLLKISAAARTYQEAFNVFVSLSKTIKGCTGCYRGPKPRDLGLQMSQLLLHRDEDLRIGSLASALPLLLSPSPATISSPRATTGLGFLPMPIASPLATKICRPSQTALPRSGPELPELPQAVEMGRKPNPLIPEFFSRGAFGLSAELGDVVSTPAPILVASH</sequence>
<organism evidence="1">
    <name type="scientific">Mytilinidion resinicola</name>
    <dbReference type="NCBI Taxonomy" id="574789"/>
    <lineage>
        <taxon>Eukaryota</taxon>
        <taxon>Fungi</taxon>
        <taxon>Dikarya</taxon>
        <taxon>Ascomycota</taxon>
        <taxon>Pezizomycotina</taxon>
        <taxon>Dothideomycetes</taxon>
        <taxon>Pleosporomycetidae</taxon>
        <taxon>Mytilinidiales</taxon>
        <taxon>Mytilinidiaceae</taxon>
        <taxon>Mytilinidion</taxon>
    </lineage>
</organism>
<dbReference type="EMBL" id="MU003692">
    <property type="protein sequence ID" value="KAF2817947.1"/>
    <property type="molecule type" value="Genomic_DNA"/>
</dbReference>
<keyword evidence="2" id="KW-1185">Reference proteome</keyword>
<dbReference type="AlphaFoldDB" id="A0A6A6ZCM2"/>
<reference evidence="3" key="2">
    <citation type="submission" date="2020-04" db="EMBL/GenBank/DDBJ databases">
        <authorList>
            <consortium name="NCBI Genome Project"/>
        </authorList>
    </citation>
    <scope>NUCLEOTIDE SEQUENCE</scope>
    <source>
        <strain evidence="3">CBS 304.34</strain>
    </source>
</reference>
<reference evidence="3" key="3">
    <citation type="submission" date="2025-04" db="UniProtKB">
        <authorList>
            <consortium name="RefSeq"/>
        </authorList>
    </citation>
    <scope>IDENTIFICATION</scope>
    <source>
        <strain evidence="3">CBS 304.34</strain>
    </source>
</reference>
<name>A0A6A6ZCM2_9PEZI</name>
<gene>
    <name evidence="1 3" type="ORF">BDZ99DRAFT_514167</name>
</gene>
<evidence type="ECO:0000313" key="3">
    <source>
        <dbReference type="RefSeq" id="XP_033584911.1"/>
    </source>
</evidence>
<dbReference type="GeneID" id="54465729"/>
<dbReference type="RefSeq" id="XP_033584911.1">
    <property type="nucleotide sequence ID" value="XM_033724836.1"/>
</dbReference>